<dbReference type="PROSITE" id="PS51898">
    <property type="entry name" value="TYR_RECOMBINASE"/>
    <property type="match status" value="1"/>
</dbReference>
<dbReference type="SUPFAM" id="SSF56349">
    <property type="entry name" value="DNA breaking-rejoining enzymes"/>
    <property type="match status" value="1"/>
</dbReference>
<reference evidence="9" key="1">
    <citation type="submission" date="2017-09" db="EMBL/GenBank/DDBJ databases">
        <title>Depth-based differentiation of microbial function through sediment-hosted aquifers and enrichment of novel symbionts in the deep terrestrial subsurface.</title>
        <authorList>
            <person name="Probst A.J."/>
            <person name="Ladd B."/>
            <person name="Jarett J.K."/>
            <person name="Geller-Mcgrath D.E."/>
            <person name="Sieber C.M.K."/>
            <person name="Emerson J.B."/>
            <person name="Anantharaman K."/>
            <person name="Thomas B.C."/>
            <person name="Malmstrom R."/>
            <person name="Stieglmeier M."/>
            <person name="Klingl A."/>
            <person name="Woyke T."/>
            <person name="Ryan C.M."/>
            <person name="Banfield J.F."/>
        </authorList>
    </citation>
    <scope>NUCLEOTIDE SEQUENCE [LARGE SCALE GENOMIC DNA]</scope>
</reference>
<gene>
    <name evidence="8" type="ORF">COX80_04545</name>
</gene>
<evidence type="ECO:0000313" key="9">
    <source>
        <dbReference type="Proteomes" id="UP000231453"/>
    </source>
</evidence>
<dbReference type="PROSITE" id="PS51900">
    <property type="entry name" value="CB"/>
    <property type="match status" value="1"/>
</dbReference>
<evidence type="ECO:0000256" key="1">
    <source>
        <dbReference type="ARBA" id="ARBA00008857"/>
    </source>
</evidence>
<sequence length="272" mass="31212">MPGLIEIITKEMKLRNYSVHTIKAYSSVARNVFDHFGKPLRDILQTEIKDFLFLKSERGCSHQTLSLYANALNFVYLDIYKQKDFEKLHHPKKSKKLPVILSRDEIDKILSQIKNEKHKMMLSLAYAVGLRVGEVVSLKIKDIDFDRCCIHIKNAKGKKDRITILPKNLAKKLQDSFVTADKNSFVFASARGGKLTTATPQKIFYNAINKTEIKKEATFHSLRHSFATHLLENGTDIRHIQKLLGHSNIRTTQLYTQVSNQSILDIESPFDL</sequence>
<dbReference type="EMBL" id="PFPL01000054">
    <property type="protein sequence ID" value="PIZ95390.1"/>
    <property type="molecule type" value="Genomic_DNA"/>
</dbReference>
<dbReference type="PANTHER" id="PTHR30349">
    <property type="entry name" value="PHAGE INTEGRASE-RELATED"/>
    <property type="match status" value="1"/>
</dbReference>
<dbReference type="InterPro" id="IPR002104">
    <property type="entry name" value="Integrase_catalytic"/>
</dbReference>
<name>A0A2M7V981_9BACT</name>
<dbReference type="InterPro" id="IPR011010">
    <property type="entry name" value="DNA_brk_join_enz"/>
</dbReference>
<evidence type="ECO:0000259" key="7">
    <source>
        <dbReference type="PROSITE" id="PS51900"/>
    </source>
</evidence>
<organism evidence="8 9">
    <name type="scientific">Candidatus Magasanikbacteria bacterium CG_4_10_14_0_2_um_filter_33_14</name>
    <dbReference type="NCBI Taxonomy" id="1974636"/>
    <lineage>
        <taxon>Bacteria</taxon>
        <taxon>Candidatus Magasanikiibacteriota</taxon>
    </lineage>
</organism>
<dbReference type="Proteomes" id="UP000231453">
    <property type="component" value="Unassembled WGS sequence"/>
</dbReference>
<evidence type="ECO:0000256" key="5">
    <source>
        <dbReference type="PROSITE-ProRule" id="PRU01248"/>
    </source>
</evidence>
<dbReference type="InterPro" id="IPR044068">
    <property type="entry name" value="CB"/>
</dbReference>
<dbReference type="PANTHER" id="PTHR30349:SF64">
    <property type="entry name" value="PROPHAGE INTEGRASE INTD-RELATED"/>
    <property type="match status" value="1"/>
</dbReference>
<dbReference type="InterPro" id="IPR004107">
    <property type="entry name" value="Integrase_SAM-like_N"/>
</dbReference>
<keyword evidence="2" id="KW-0229">DNA integration</keyword>
<evidence type="ECO:0000256" key="4">
    <source>
        <dbReference type="ARBA" id="ARBA00023172"/>
    </source>
</evidence>
<dbReference type="Gene3D" id="1.10.150.130">
    <property type="match status" value="1"/>
</dbReference>
<dbReference type="GO" id="GO:0006310">
    <property type="term" value="P:DNA recombination"/>
    <property type="evidence" value="ECO:0007669"/>
    <property type="project" value="UniProtKB-KW"/>
</dbReference>
<evidence type="ECO:0000256" key="3">
    <source>
        <dbReference type="ARBA" id="ARBA00023125"/>
    </source>
</evidence>
<dbReference type="GO" id="GO:0003677">
    <property type="term" value="F:DNA binding"/>
    <property type="evidence" value="ECO:0007669"/>
    <property type="project" value="UniProtKB-UniRule"/>
</dbReference>
<dbReference type="Pfam" id="PF00589">
    <property type="entry name" value="Phage_integrase"/>
    <property type="match status" value="1"/>
</dbReference>
<keyword evidence="4" id="KW-0233">DNA recombination</keyword>
<feature type="domain" description="Tyr recombinase" evidence="6">
    <location>
        <begin position="96"/>
        <end position="268"/>
    </location>
</feature>
<dbReference type="InterPro" id="IPR013762">
    <property type="entry name" value="Integrase-like_cat_sf"/>
</dbReference>
<evidence type="ECO:0000259" key="6">
    <source>
        <dbReference type="PROSITE" id="PS51898"/>
    </source>
</evidence>
<dbReference type="Gene3D" id="1.10.443.10">
    <property type="entry name" value="Intergrase catalytic core"/>
    <property type="match status" value="1"/>
</dbReference>
<proteinExistence type="inferred from homology"/>
<protein>
    <submittedName>
        <fullName evidence="8">Integrase</fullName>
    </submittedName>
</protein>
<feature type="domain" description="Core-binding (CB)" evidence="7">
    <location>
        <begin position="1"/>
        <end position="80"/>
    </location>
</feature>
<dbReference type="InterPro" id="IPR050090">
    <property type="entry name" value="Tyrosine_recombinase_XerCD"/>
</dbReference>
<dbReference type="AlphaFoldDB" id="A0A2M7V981"/>
<dbReference type="InterPro" id="IPR010998">
    <property type="entry name" value="Integrase_recombinase_N"/>
</dbReference>
<comment type="similarity">
    <text evidence="1">Belongs to the 'phage' integrase family.</text>
</comment>
<dbReference type="Pfam" id="PF13495">
    <property type="entry name" value="Phage_int_SAM_4"/>
    <property type="match status" value="1"/>
</dbReference>
<accession>A0A2M7V981</accession>
<evidence type="ECO:0000313" key="8">
    <source>
        <dbReference type="EMBL" id="PIZ95390.1"/>
    </source>
</evidence>
<dbReference type="GO" id="GO:0015074">
    <property type="term" value="P:DNA integration"/>
    <property type="evidence" value="ECO:0007669"/>
    <property type="project" value="UniProtKB-KW"/>
</dbReference>
<evidence type="ECO:0000256" key="2">
    <source>
        <dbReference type="ARBA" id="ARBA00022908"/>
    </source>
</evidence>
<keyword evidence="3 5" id="KW-0238">DNA-binding</keyword>
<comment type="caution">
    <text evidence="8">The sequence shown here is derived from an EMBL/GenBank/DDBJ whole genome shotgun (WGS) entry which is preliminary data.</text>
</comment>